<protein>
    <submittedName>
        <fullName evidence="8">IFI27_protein</fullName>
    </submittedName>
</protein>
<name>A0ABP1GXQ6_9EUKA</name>
<dbReference type="InterPro" id="IPR038213">
    <property type="entry name" value="IFI6/IFI27-like_sf"/>
</dbReference>
<feature type="signal peptide" evidence="7">
    <location>
        <begin position="1"/>
        <end position="15"/>
    </location>
</feature>
<evidence type="ECO:0000256" key="5">
    <source>
        <dbReference type="ARBA" id="ARBA00023136"/>
    </source>
</evidence>
<comment type="subcellular location">
    <subcellularLocation>
        <location evidence="1">Membrane</location>
        <topology evidence="1">Multi-pass membrane protein</topology>
    </subcellularLocation>
</comment>
<keyword evidence="9" id="KW-1185">Reference proteome</keyword>
<evidence type="ECO:0000313" key="9">
    <source>
        <dbReference type="Proteomes" id="UP001642409"/>
    </source>
</evidence>
<comment type="similarity">
    <text evidence="2">Belongs to the IFI6/IFI27 family.</text>
</comment>
<dbReference type="PANTHER" id="PTHR16932">
    <property type="entry name" value="INTERFERON ALPHA-INDUCIBLE PROTEIN 27"/>
    <property type="match status" value="1"/>
</dbReference>
<keyword evidence="5 6" id="KW-0472">Membrane</keyword>
<dbReference type="EMBL" id="CAXDID020000011">
    <property type="protein sequence ID" value="CAL5980087.1"/>
    <property type="molecule type" value="Genomic_DNA"/>
</dbReference>
<dbReference type="InterPro" id="IPR009311">
    <property type="entry name" value="IFI6/IFI27-like"/>
</dbReference>
<evidence type="ECO:0000256" key="2">
    <source>
        <dbReference type="ARBA" id="ARBA00007262"/>
    </source>
</evidence>
<dbReference type="PANTHER" id="PTHR16932:SF18">
    <property type="entry name" value="INTERFERON, ALPHA-INDUCIBLE PROTEIN 27-LIKE 2"/>
    <property type="match status" value="1"/>
</dbReference>
<dbReference type="Proteomes" id="UP001642409">
    <property type="component" value="Unassembled WGS sequence"/>
</dbReference>
<feature type="chain" id="PRO_5046927612" evidence="7">
    <location>
        <begin position="16"/>
        <end position="84"/>
    </location>
</feature>
<organism evidence="8 9">
    <name type="scientific">Hexamita inflata</name>
    <dbReference type="NCBI Taxonomy" id="28002"/>
    <lineage>
        <taxon>Eukaryota</taxon>
        <taxon>Metamonada</taxon>
        <taxon>Diplomonadida</taxon>
        <taxon>Hexamitidae</taxon>
        <taxon>Hexamitinae</taxon>
        <taxon>Hexamita</taxon>
    </lineage>
</organism>
<proteinExistence type="inferred from homology"/>
<gene>
    <name evidence="8" type="ORF">HINF_LOCUS6016</name>
</gene>
<keyword evidence="7" id="KW-0732">Signal</keyword>
<reference evidence="8 9" key="1">
    <citation type="submission" date="2024-07" db="EMBL/GenBank/DDBJ databases">
        <authorList>
            <person name="Akdeniz Z."/>
        </authorList>
    </citation>
    <scope>NUCLEOTIDE SEQUENCE [LARGE SCALE GENOMIC DNA]</scope>
</reference>
<evidence type="ECO:0000256" key="6">
    <source>
        <dbReference type="SAM" id="Phobius"/>
    </source>
</evidence>
<evidence type="ECO:0000313" key="8">
    <source>
        <dbReference type="EMBL" id="CAL5980087.1"/>
    </source>
</evidence>
<evidence type="ECO:0000256" key="4">
    <source>
        <dbReference type="ARBA" id="ARBA00022989"/>
    </source>
</evidence>
<sequence length="84" mass="7881">MVLAALAATMGFTKAGIVGGTLASQWMSAYAISHGGAVAAGSGVAIMQALGAGAGVAALAPLAGPAAIVGSIVAGGYGIYKYLK</sequence>
<feature type="transmembrane region" description="Helical" evidence="6">
    <location>
        <begin position="55"/>
        <end position="80"/>
    </location>
</feature>
<evidence type="ECO:0000256" key="3">
    <source>
        <dbReference type="ARBA" id="ARBA00022692"/>
    </source>
</evidence>
<comment type="caution">
    <text evidence="8">The sequence shown here is derived from an EMBL/GenBank/DDBJ whole genome shotgun (WGS) entry which is preliminary data.</text>
</comment>
<evidence type="ECO:0000256" key="1">
    <source>
        <dbReference type="ARBA" id="ARBA00004141"/>
    </source>
</evidence>
<accession>A0ABP1GXQ6</accession>
<dbReference type="Pfam" id="PF06140">
    <property type="entry name" value="Ifi-6-16"/>
    <property type="match status" value="1"/>
</dbReference>
<evidence type="ECO:0000256" key="7">
    <source>
        <dbReference type="SAM" id="SignalP"/>
    </source>
</evidence>
<keyword evidence="3 6" id="KW-0812">Transmembrane</keyword>
<dbReference type="Gene3D" id="6.10.110.10">
    <property type="match status" value="1"/>
</dbReference>
<keyword evidence="4 6" id="KW-1133">Transmembrane helix</keyword>